<name>A0A6A6HWE2_9PLEO</name>
<gene>
    <name evidence="2" type="ORF">BU26DRAFT_412030</name>
</gene>
<evidence type="ECO:0000313" key="3">
    <source>
        <dbReference type="Proteomes" id="UP000800094"/>
    </source>
</evidence>
<feature type="non-terminal residue" evidence="2">
    <location>
        <position position="214"/>
    </location>
</feature>
<dbReference type="AlphaFoldDB" id="A0A6A6HWE2"/>
<proteinExistence type="predicted"/>
<sequence>WLGFCRANHTRACQSSVDVLEHLPMLKVIDCADLSIIPLPAHQAYAALSYVWGPVQPPHVGRRNSADKTQRIPLPEPLPPLIVDAIQATKSLGLNYLWIDQYCIDQSDAADKMIQIQNMDLIYDAADFAIITASGSDPSHGLPGVGHTPRISQTCVEINNAQFVSTLPAPHVPIQGSKWFTRGWTFQEGILSRRRLVFTPQQVYFECNGMQACE</sequence>
<dbReference type="InterPro" id="IPR010730">
    <property type="entry name" value="HET"/>
</dbReference>
<feature type="domain" description="Heterokaryon incompatibility" evidence="1">
    <location>
        <begin position="45"/>
        <end position="188"/>
    </location>
</feature>
<evidence type="ECO:0000259" key="1">
    <source>
        <dbReference type="Pfam" id="PF06985"/>
    </source>
</evidence>
<dbReference type="PANTHER" id="PTHR33112:SF1">
    <property type="entry name" value="HETEROKARYON INCOMPATIBILITY DOMAIN-CONTAINING PROTEIN"/>
    <property type="match status" value="1"/>
</dbReference>
<dbReference type="Proteomes" id="UP000800094">
    <property type="component" value="Unassembled WGS sequence"/>
</dbReference>
<dbReference type="Pfam" id="PF06985">
    <property type="entry name" value="HET"/>
    <property type="match status" value="1"/>
</dbReference>
<feature type="non-terminal residue" evidence="2">
    <location>
        <position position="1"/>
    </location>
</feature>
<organism evidence="2 3">
    <name type="scientific">Trematosphaeria pertusa</name>
    <dbReference type="NCBI Taxonomy" id="390896"/>
    <lineage>
        <taxon>Eukaryota</taxon>
        <taxon>Fungi</taxon>
        <taxon>Dikarya</taxon>
        <taxon>Ascomycota</taxon>
        <taxon>Pezizomycotina</taxon>
        <taxon>Dothideomycetes</taxon>
        <taxon>Pleosporomycetidae</taxon>
        <taxon>Pleosporales</taxon>
        <taxon>Massarineae</taxon>
        <taxon>Trematosphaeriaceae</taxon>
        <taxon>Trematosphaeria</taxon>
    </lineage>
</organism>
<dbReference type="OrthoDB" id="5428863at2759"/>
<reference evidence="2" key="1">
    <citation type="journal article" date="2020" name="Stud. Mycol.">
        <title>101 Dothideomycetes genomes: a test case for predicting lifestyles and emergence of pathogens.</title>
        <authorList>
            <person name="Haridas S."/>
            <person name="Albert R."/>
            <person name="Binder M."/>
            <person name="Bloem J."/>
            <person name="Labutti K."/>
            <person name="Salamov A."/>
            <person name="Andreopoulos B."/>
            <person name="Baker S."/>
            <person name="Barry K."/>
            <person name="Bills G."/>
            <person name="Bluhm B."/>
            <person name="Cannon C."/>
            <person name="Castanera R."/>
            <person name="Culley D."/>
            <person name="Daum C."/>
            <person name="Ezra D."/>
            <person name="Gonzalez J."/>
            <person name="Henrissat B."/>
            <person name="Kuo A."/>
            <person name="Liang C."/>
            <person name="Lipzen A."/>
            <person name="Lutzoni F."/>
            <person name="Magnuson J."/>
            <person name="Mondo S."/>
            <person name="Nolan M."/>
            <person name="Ohm R."/>
            <person name="Pangilinan J."/>
            <person name="Park H.-J."/>
            <person name="Ramirez L."/>
            <person name="Alfaro M."/>
            <person name="Sun H."/>
            <person name="Tritt A."/>
            <person name="Yoshinaga Y."/>
            <person name="Zwiers L.-H."/>
            <person name="Turgeon B."/>
            <person name="Goodwin S."/>
            <person name="Spatafora J."/>
            <person name="Crous P."/>
            <person name="Grigoriev I."/>
        </authorList>
    </citation>
    <scope>NUCLEOTIDE SEQUENCE</scope>
    <source>
        <strain evidence="2">CBS 122368</strain>
    </source>
</reference>
<keyword evidence="3" id="KW-1185">Reference proteome</keyword>
<dbReference type="EMBL" id="ML987208">
    <property type="protein sequence ID" value="KAF2242406.1"/>
    <property type="molecule type" value="Genomic_DNA"/>
</dbReference>
<dbReference type="GeneID" id="54576280"/>
<accession>A0A6A6HWE2</accession>
<dbReference type="RefSeq" id="XP_033677410.1">
    <property type="nucleotide sequence ID" value="XM_033822950.1"/>
</dbReference>
<evidence type="ECO:0000313" key="2">
    <source>
        <dbReference type="EMBL" id="KAF2242406.1"/>
    </source>
</evidence>
<dbReference type="PANTHER" id="PTHR33112">
    <property type="entry name" value="DOMAIN PROTEIN, PUTATIVE-RELATED"/>
    <property type="match status" value="1"/>
</dbReference>
<protein>
    <submittedName>
        <fullName evidence="2">HET-domain-containing protein</fullName>
    </submittedName>
</protein>